<accession>A0A9Q0K117</accession>
<evidence type="ECO:0000313" key="2">
    <source>
        <dbReference type="EMBL" id="KAJ4958877.1"/>
    </source>
</evidence>
<feature type="region of interest" description="Disordered" evidence="1">
    <location>
        <begin position="1"/>
        <end position="84"/>
    </location>
</feature>
<reference evidence="2" key="1">
    <citation type="journal article" date="2023" name="Plant J.">
        <title>The genome of the king protea, Protea cynaroides.</title>
        <authorList>
            <person name="Chang J."/>
            <person name="Duong T.A."/>
            <person name="Schoeman C."/>
            <person name="Ma X."/>
            <person name="Roodt D."/>
            <person name="Barker N."/>
            <person name="Li Z."/>
            <person name="Van de Peer Y."/>
            <person name="Mizrachi E."/>
        </authorList>
    </citation>
    <scope>NUCLEOTIDE SEQUENCE</scope>
    <source>
        <tissue evidence="2">Young leaves</tissue>
    </source>
</reference>
<evidence type="ECO:0000256" key="1">
    <source>
        <dbReference type="SAM" id="MobiDB-lite"/>
    </source>
</evidence>
<sequence>MIDAESCSRLDASKDNGVLNVDEEGDEGERAREGRAEEPKRARVLPQDSRGSGAAELKRRKRPTAAPPKRASRQDQDAAPLLKPEDPGVLASLLYKNLPPKSKLTKTLAFPVYPCLRLHYR</sequence>
<evidence type="ECO:0000313" key="3">
    <source>
        <dbReference type="Proteomes" id="UP001141806"/>
    </source>
</evidence>
<protein>
    <submittedName>
        <fullName evidence="2">Uncharacterized protein</fullName>
    </submittedName>
</protein>
<dbReference type="AlphaFoldDB" id="A0A9Q0K117"/>
<name>A0A9Q0K117_9MAGN</name>
<comment type="caution">
    <text evidence="2">The sequence shown here is derived from an EMBL/GenBank/DDBJ whole genome shotgun (WGS) entry which is preliminary data.</text>
</comment>
<keyword evidence="3" id="KW-1185">Reference proteome</keyword>
<dbReference type="EMBL" id="JAMYWD010000010">
    <property type="protein sequence ID" value="KAJ4958877.1"/>
    <property type="molecule type" value="Genomic_DNA"/>
</dbReference>
<dbReference type="Proteomes" id="UP001141806">
    <property type="component" value="Unassembled WGS sequence"/>
</dbReference>
<proteinExistence type="predicted"/>
<gene>
    <name evidence="2" type="ORF">NE237_025988</name>
</gene>
<feature type="compositionally biased region" description="Basic and acidic residues" evidence="1">
    <location>
        <begin position="1"/>
        <end position="14"/>
    </location>
</feature>
<feature type="compositionally biased region" description="Basic and acidic residues" evidence="1">
    <location>
        <begin position="28"/>
        <end position="41"/>
    </location>
</feature>
<organism evidence="2 3">
    <name type="scientific">Protea cynaroides</name>
    <dbReference type="NCBI Taxonomy" id="273540"/>
    <lineage>
        <taxon>Eukaryota</taxon>
        <taxon>Viridiplantae</taxon>
        <taxon>Streptophyta</taxon>
        <taxon>Embryophyta</taxon>
        <taxon>Tracheophyta</taxon>
        <taxon>Spermatophyta</taxon>
        <taxon>Magnoliopsida</taxon>
        <taxon>Proteales</taxon>
        <taxon>Proteaceae</taxon>
        <taxon>Protea</taxon>
    </lineage>
</organism>